<evidence type="ECO:0000259" key="3">
    <source>
        <dbReference type="Pfam" id="PF01648"/>
    </source>
</evidence>
<dbReference type="GO" id="GO:0000287">
    <property type="term" value="F:magnesium ion binding"/>
    <property type="evidence" value="ECO:0007669"/>
    <property type="project" value="InterPro"/>
</dbReference>
<dbReference type="GO" id="GO:0019878">
    <property type="term" value="P:lysine biosynthetic process via aminoadipic acid"/>
    <property type="evidence" value="ECO:0007669"/>
    <property type="project" value="TreeGrafter"/>
</dbReference>
<evidence type="ECO:0000256" key="1">
    <source>
        <dbReference type="ARBA" id="ARBA00010990"/>
    </source>
</evidence>
<dbReference type="InterPro" id="IPR008278">
    <property type="entry name" value="4-PPantetheinyl_Trfase_dom"/>
</dbReference>
<organism evidence="5 6">
    <name type="scientific">Desulforhopalus singaporensis</name>
    <dbReference type="NCBI Taxonomy" id="91360"/>
    <lineage>
        <taxon>Bacteria</taxon>
        <taxon>Pseudomonadati</taxon>
        <taxon>Thermodesulfobacteriota</taxon>
        <taxon>Desulfobulbia</taxon>
        <taxon>Desulfobulbales</taxon>
        <taxon>Desulfocapsaceae</taxon>
        <taxon>Desulforhopalus</taxon>
    </lineage>
</organism>
<dbReference type="InterPro" id="IPR050559">
    <property type="entry name" value="P-Pant_transferase_sf"/>
</dbReference>
<dbReference type="PANTHER" id="PTHR12215:SF10">
    <property type="entry name" value="L-AMINOADIPATE-SEMIALDEHYDE DEHYDROGENASE-PHOSPHOPANTETHEINYL TRANSFERASE"/>
    <property type="match status" value="1"/>
</dbReference>
<feature type="domain" description="4'-phosphopantetheinyl transferase" evidence="3">
    <location>
        <begin position="120"/>
        <end position="188"/>
    </location>
</feature>
<dbReference type="PANTHER" id="PTHR12215">
    <property type="entry name" value="PHOSPHOPANTETHEINE TRANSFERASE"/>
    <property type="match status" value="1"/>
</dbReference>
<dbReference type="GO" id="GO:0005829">
    <property type="term" value="C:cytosol"/>
    <property type="evidence" value="ECO:0007669"/>
    <property type="project" value="TreeGrafter"/>
</dbReference>
<accession>A0A1H0TZH7</accession>
<dbReference type="Gene3D" id="3.90.470.20">
    <property type="entry name" value="4'-phosphopantetheinyl transferase domain"/>
    <property type="match status" value="1"/>
</dbReference>
<sequence>MQIKSISSDELHIWLLPAEDRNISPLSEQAASTVLKGQDLARYKHFKVERKKLEFLFSRLLLRHLLDTYFAGDKADITTTADELGRPYWIYGGRRLDLFFSLSHTRDFICCAVSREEKTGCDIELIRPRGSEQRLAEKVFSAREHQFYLNLAPQGRRLFFYRSWTLKEAYVKAVGQGLRVLLRSLDFTHLVPPGEPVLIPPDRLGHLSAAPPSWMFLSQPAGGSHIFSCATMASGSRVTFFTTDTKTLYHNAIGNL</sequence>
<dbReference type="Pfam" id="PF01648">
    <property type="entry name" value="ACPS"/>
    <property type="match status" value="1"/>
</dbReference>
<evidence type="ECO:0000313" key="6">
    <source>
        <dbReference type="Proteomes" id="UP000199073"/>
    </source>
</evidence>
<dbReference type="Pfam" id="PF22624">
    <property type="entry name" value="AASDHPPT_N"/>
    <property type="match status" value="1"/>
</dbReference>
<keyword evidence="2 5" id="KW-0808">Transferase</keyword>
<keyword evidence="6" id="KW-1185">Reference proteome</keyword>
<dbReference type="RefSeq" id="WP_092224815.1">
    <property type="nucleotide sequence ID" value="NZ_FNJI01000027.1"/>
</dbReference>
<dbReference type="Proteomes" id="UP000199073">
    <property type="component" value="Unassembled WGS sequence"/>
</dbReference>
<dbReference type="EMBL" id="FNJI01000027">
    <property type="protein sequence ID" value="SDP59165.1"/>
    <property type="molecule type" value="Genomic_DNA"/>
</dbReference>
<reference evidence="5 6" key="1">
    <citation type="submission" date="2016-10" db="EMBL/GenBank/DDBJ databases">
        <authorList>
            <person name="de Groot N.N."/>
        </authorList>
    </citation>
    <scope>NUCLEOTIDE SEQUENCE [LARGE SCALE GENOMIC DNA]</scope>
    <source>
        <strain evidence="5 6">DSM 12130</strain>
    </source>
</reference>
<proteinExistence type="inferred from homology"/>
<evidence type="ECO:0000256" key="2">
    <source>
        <dbReference type="ARBA" id="ARBA00022679"/>
    </source>
</evidence>
<dbReference type="SUPFAM" id="SSF56214">
    <property type="entry name" value="4'-phosphopantetheinyl transferase"/>
    <property type="match status" value="2"/>
</dbReference>
<dbReference type="InterPro" id="IPR055066">
    <property type="entry name" value="AASDHPPT_N"/>
</dbReference>
<evidence type="ECO:0000259" key="4">
    <source>
        <dbReference type="Pfam" id="PF22624"/>
    </source>
</evidence>
<dbReference type="OrthoDB" id="9808281at2"/>
<protein>
    <submittedName>
        <fullName evidence="5">4'-phosphopantetheinyl transferase</fullName>
    </submittedName>
</protein>
<evidence type="ECO:0000313" key="5">
    <source>
        <dbReference type="EMBL" id="SDP59165.1"/>
    </source>
</evidence>
<dbReference type="GO" id="GO:0008897">
    <property type="term" value="F:holo-[acyl-carrier-protein] synthase activity"/>
    <property type="evidence" value="ECO:0007669"/>
    <property type="project" value="InterPro"/>
</dbReference>
<comment type="similarity">
    <text evidence="1">Belongs to the P-Pant transferase superfamily. Gsp/Sfp/HetI/AcpT family.</text>
</comment>
<dbReference type="STRING" id="91360.SAMN05660330_03307"/>
<gene>
    <name evidence="5" type="ORF">SAMN05660330_03307</name>
</gene>
<dbReference type="InterPro" id="IPR037143">
    <property type="entry name" value="4-PPantetheinyl_Trfase_dom_sf"/>
</dbReference>
<name>A0A1H0TZH7_9BACT</name>
<feature type="domain" description="4'-phosphopantetheinyl transferase N-terminal" evidence="4">
    <location>
        <begin position="30"/>
        <end position="113"/>
    </location>
</feature>
<dbReference type="AlphaFoldDB" id="A0A1H0TZH7"/>